<gene>
    <name evidence="1" type="ORF">EEDITHA_LOCUS15169</name>
</gene>
<name>A0AAU9ULL6_EUPED</name>
<dbReference type="EMBL" id="CAKOGL010000022">
    <property type="protein sequence ID" value="CAH2100285.1"/>
    <property type="molecule type" value="Genomic_DNA"/>
</dbReference>
<keyword evidence="2" id="KW-1185">Reference proteome</keyword>
<evidence type="ECO:0008006" key="3">
    <source>
        <dbReference type="Google" id="ProtNLM"/>
    </source>
</evidence>
<sequence>MSVQRTPPNASLASGSGSVPNLTIVDDDCAYMNQRKRKDRSDEYDYKSDLLSFRTDIMKFLQEFGKSQNESLTQIRDQISEITNEVKTFQITVEHQFAQITKEIETIKTNNSLTQDKFTKIENEISKIREQVTTSSNPKPLSEPLMHENLILELKDRVEREKNLIIVGIAEKNDKNLNVRRTYDDSEVIKLLTIVSKDVPKPIKCMRLGKYVPNKNRPIKVYFSNSETPKQLLRHKRNLPQNIQMYNDQTPKQKQYIQSLKNELQTRQESGEQDLIIKYIKEQRRRAIVFGDFNIDLLSKNNTVTHYLNIIKETGYEVLNKIHSSYGTRETSTTNTILDHISTNIDNHTFSFSIVDSSLSDHKQLFLEVGNLAPKANKKIHYEALNYESLYTDALNTPYDNDENDYAYLENFIVNLIQRNRIEKIKFLNSPRKDWINKNIIDSINLRNNLWQQTKLNPGDKNLCKEYSQQTLKVKQMIKSSKRNYFYSLFSNNKNQPKKMWELSDHLKAIECIQRRDL</sequence>
<evidence type="ECO:0000313" key="2">
    <source>
        <dbReference type="Proteomes" id="UP001153954"/>
    </source>
</evidence>
<dbReference type="Proteomes" id="UP001153954">
    <property type="component" value="Unassembled WGS sequence"/>
</dbReference>
<comment type="caution">
    <text evidence="1">The sequence shown here is derived from an EMBL/GenBank/DDBJ whole genome shotgun (WGS) entry which is preliminary data.</text>
</comment>
<organism evidence="1 2">
    <name type="scientific">Euphydryas editha</name>
    <name type="common">Edith's checkerspot</name>
    <dbReference type="NCBI Taxonomy" id="104508"/>
    <lineage>
        <taxon>Eukaryota</taxon>
        <taxon>Metazoa</taxon>
        <taxon>Ecdysozoa</taxon>
        <taxon>Arthropoda</taxon>
        <taxon>Hexapoda</taxon>
        <taxon>Insecta</taxon>
        <taxon>Pterygota</taxon>
        <taxon>Neoptera</taxon>
        <taxon>Endopterygota</taxon>
        <taxon>Lepidoptera</taxon>
        <taxon>Glossata</taxon>
        <taxon>Ditrysia</taxon>
        <taxon>Papilionoidea</taxon>
        <taxon>Nymphalidae</taxon>
        <taxon>Nymphalinae</taxon>
        <taxon>Euphydryas</taxon>
    </lineage>
</organism>
<protein>
    <recommendedName>
        <fullName evidence="3">Endonuclease/exonuclease/phosphatase domain-containing protein</fullName>
    </recommendedName>
</protein>
<dbReference type="SUPFAM" id="SSF56219">
    <property type="entry name" value="DNase I-like"/>
    <property type="match status" value="1"/>
</dbReference>
<evidence type="ECO:0000313" key="1">
    <source>
        <dbReference type="EMBL" id="CAH2100285.1"/>
    </source>
</evidence>
<accession>A0AAU9ULL6</accession>
<dbReference type="AlphaFoldDB" id="A0AAU9ULL6"/>
<dbReference type="InterPro" id="IPR036691">
    <property type="entry name" value="Endo/exonu/phosph_ase_sf"/>
</dbReference>
<reference evidence="1" key="1">
    <citation type="submission" date="2022-03" db="EMBL/GenBank/DDBJ databases">
        <authorList>
            <person name="Tunstrom K."/>
        </authorList>
    </citation>
    <scope>NUCLEOTIDE SEQUENCE</scope>
</reference>
<proteinExistence type="predicted"/>
<dbReference type="Gene3D" id="3.60.10.10">
    <property type="entry name" value="Endonuclease/exonuclease/phosphatase"/>
    <property type="match status" value="1"/>
</dbReference>